<sequence length="346" mass="36365">CAPFSGDFTINAYQLYPENADFDFNSCKLYIGQLWNASLGIYDPYTSSHTTVEFANISHNPLFHMGAVAVDQSTGLLSIIADYSMSFATEGRDIAGTNWLLKYNPANNSLVYKINLTDTSHGLYGGFQDIEHDSHGSTFIVGTFPSSLLKISPSPSASSPTVTPWYLPPSPLVPTAKGLGGIAAVPGTNILLAQGDASGALWRFDMSAETGVPVVIPVVDRSNGNGTGNGNGTAHVFPATDAIYLPPRYSSTILLVAEDSVGTSVFRSRDARWESAEYLGLIPIRGADKQAGTSVVAAVQVGSALAGDVYRVLEPFGDQGLEGPGSAGGRGAFLFESIGGAVDKLL</sequence>
<dbReference type="CDD" id="cd12811">
    <property type="entry name" value="MALA"/>
    <property type="match status" value="1"/>
</dbReference>
<evidence type="ECO:0000313" key="2">
    <source>
        <dbReference type="Proteomes" id="UP000799324"/>
    </source>
</evidence>
<organism evidence="1 2">
    <name type="scientific">Lophiostoma macrostomum CBS 122681</name>
    <dbReference type="NCBI Taxonomy" id="1314788"/>
    <lineage>
        <taxon>Eukaryota</taxon>
        <taxon>Fungi</taxon>
        <taxon>Dikarya</taxon>
        <taxon>Ascomycota</taxon>
        <taxon>Pezizomycotina</taxon>
        <taxon>Dothideomycetes</taxon>
        <taxon>Pleosporomycetidae</taxon>
        <taxon>Pleosporales</taxon>
        <taxon>Lophiostomataceae</taxon>
        <taxon>Lophiostoma</taxon>
    </lineage>
</organism>
<dbReference type="InterPro" id="IPR054550">
    <property type="entry name" value="Mala_s_1-like"/>
</dbReference>
<dbReference type="Proteomes" id="UP000799324">
    <property type="component" value="Unassembled WGS sequence"/>
</dbReference>
<gene>
    <name evidence="1" type="ORF">K491DRAFT_580917</name>
</gene>
<dbReference type="EMBL" id="MU004331">
    <property type="protein sequence ID" value="KAF2656890.1"/>
    <property type="molecule type" value="Genomic_DNA"/>
</dbReference>
<accession>A0A6A6TAU2</accession>
<protein>
    <submittedName>
        <fullName evidence="1">Uncharacterized protein</fullName>
    </submittedName>
</protein>
<dbReference type="OrthoDB" id="4434395at2759"/>
<proteinExistence type="predicted"/>
<keyword evidence="2" id="KW-1185">Reference proteome</keyword>
<dbReference type="SUPFAM" id="SSF63829">
    <property type="entry name" value="Calcium-dependent phosphotriesterase"/>
    <property type="match status" value="1"/>
</dbReference>
<dbReference type="AlphaFoldDB" id="A0A6A6TAU2"/>
<name>A0A6A6TAU2_9PLEO</name>
<feature type="non-terminal residue" evidence="1">
    <location>
        <position position="346"/>
    </location>
</feature>
<feature type="non-terminal residue" evidence="1">
    <location>
        <position position="1"/>
    </location>
</feature>
<evidence type="ECO:0000313" key="1">
    <source>
        <dbReference type="EMBL" id="KAF2656890.1"/>
    </source>
</evidence>
<reference evidence="1" key="1">
    <citation type="journal article" date="2020" name="Stud. Mycol.">
        <title>101 Dothideomycetes genomes: a test case for predicting lifestyles and emergence of pathogens.</title>
        <authorList>
            <person name="Haridas S."/>
            <person name="Albert R."/>
            <person name="Binder M."/>
            <person name="Bloem J."/>
            <person name="Labutti K."/>
            <person name="Salamov A."/>
            <person name="Andreopoulos B."/>
            <person name="Baker S."/>
            <person name="Barry K."/>
            <person name="Bills G."/>
            <person name="Bluhm B."/>
            <person name="Cannon C."/>
            <person name="Castanera R."/>
            <person name="Culley D."/>
            <person name="Daum C."/>
            <person name="Ezra D."/>
            <person name="Gonzalez J."/>
            <person name="Henrissat B."/>
            <person name="Kuo A."/>
            <person name="Liang C."/>
            <person name="Lipzen A."/>
            <person name="Lutzoni F."/>
            <person name="Magnuson J."/>
            <person name="Mondo S."/>
            <person name="Nolan M."/>
            <person name="Ohm R."/>
            <person name="Pangilinan J."/>
            <person name="Park H.-J."/>
            <person name="Ramirez L."/>
            <person name="Alfaro M."/>
            <person name="Sun H."/>
            <person name="Tritt A."/>
            <person name="Yoshinaga Y."/>
            <person name="Zwiers L.-H."/>
            <person name="Turgeon B."/>
            <person name="Goodwin S."/>
            <person name="Spatafora J."/>
            <person name="Crous P."/>
            <person name="Grigoriev I."/>
        </authorList>
    </citation>
    <scope>NUCLEOTIDE SEQUENCE</scope>
    <source>
        <strain evidence="1">CBS 122681</strain>
    </source>
</reference>